<dbReference type="eggNOG" id="ENOG502RV4Z">
    <property type="taxonomic scope" value="Eukaryota"/>
</dbReference>
<evidence type="ECO:0000313" key="2">
    <source>
        <dbReference type="EMBL" id="EME43546.1"/>
    </source>
</evidence>
<keyword evidence="3" id="KW-1185">Reference proteome</keyword>
<dbReference type="EMBL" id="KB446540">
    <property type="protein sequence ID" value="EME43546.1"/>
    <property type="molecule type" value="Genomic_DNA"/>
</dbReference>
<dbReference type="Proteomes" id="UP000016933">
    <property type="component" value="Unassembled WGS sequence"/>
</dbReference>
<evidence type="ECO:0000313" key="3">
    <source>
        <dbReference type="Proteomes" id="UP000016933"/>
    </source>
</evidence>
<protein>
    <submittedName>
        <fullName evidence="2">Uncharacterized protein</fullName>
    </submittedName>
</protein>
<dbReference type="AlphaFoldDB" id="M2YPK0"/>
<name>M2YPK0_DOTSN</name>
<feature type="region of interest" description="Disordered" evidence="1">
    <location>
        <begin position="361"/>
        <end position="397"/>
    </location>
</feature>
<sequence>MSGFNVKNTDTTPVLVESGPIIPDCRSSITSGLAAIDVEVASAELNPYHEANGPGKGETVASQVFPRFRLLLPREPIIVDFEYQDYHIRGETHHMDHRNKAKRGKRKCRNRVAWICARNSDDVIILDCFVRYDYEYPHIKRILRPEHERFGVTAERLMERNGAVDGRVAEGRSLNSGKNDLQAFYYKDPFAGASEIIDTQHIHGQRSLSAIYLEEFGEEVQKGGQHTAVEDTAATNRIFKLNSSYNREAEQADFNKLTNAEKEAYYATGPFVKFEHYQGNKVLGMPARQISPKSITRKPRAYKGKVKPRATANTSSDEIKGRGDEMDLITAGGQRGTSNITLTANGDINLTAGRDINLNARGGIKVSTGGPKMTSGKKTASKGFSLKGDEPPVLGKK</sequence>
<evidence type="ECO:0000256" key="1">
    <source>
        <dbReference type="SAM" id="MobiDB-lite"/>
    </source>
</evidence>
<dbReference type="HOGENOM" id="CLU_694492_0_0_1"/>
<dbReference type="STRING" id="675120.M2YPK0"/>
<reference evidence="2 3" key="2">
    <citation type="journal article" date="2012" name="PLoS Pathog.">
        <title>Diverse lifestyles and strategies of plant pathogenesis encoded in the genomes of eighteen Dothideomycetes fungi.</title>
        <authorList>
            <person name="Ohm R.A."/>
            <person name="Feau N."/>
            <person name="Henrissat B."/>
            <person name="Schoch C.L."/>
            <person name="Horwitz B.A."/>
            <person name="Barry K.W."/>
            <person name="Condon B.J."/>
            <person name="Copeland A.C."/>
            <person name="Dhillon B."/>
            <person name="Glaser F."/>
            <person name="Hesse C.N."/>
            <person name="Kosti I."/>
            <person name="LaButti K."/>
            <person name="Lindquist E.A."/>
            <person name="Lucas S."/>
            <person name="Salamov A.A."/>
            <person name="Bradshaw R.E."/>
            <person name="Ciuffetti L."/>
            <person name="Hamelin R.C."/>
            <person name="Kema G.H.J."/>
            <person name="Lawrence C."/>
            <person name="Scott J.A."/>
            <person name="Spatafora J.W."/>
            <person name="Turgeon B.G."/>
            <person name="de Wit P.J.G.M."/>
            <person name="Zhong S."/>
            <person name="Goodwin S.B."/>
            <person name="Grigoriev I.V."/>
        </authorList>
    </citation>
    <scope>NUCLEOTIDE SEQUENCE [LARGE SCALE GENOMIC DNA]</scope>
    <source>
        <strain evidence="3">NZE10 / CBS 128990</strain>
    </source>
</reference>
<organism evidence="2 3">
    <name type="scientific">Dothistroma septosporum (strain NZE10 / CBS 128990)</name>
    <name type="common">Red band needle blight fungus</name>
    <name type="synonym">Mycosphaerella pini</name>
    <dbReference type="NCBI Taxonomy" id="675120"/>
    <lineage>
        <taxon>Eukaryota</taxon>
        <taxon>Fungi</taxon>
        <taxon>Dikarya</taxon>
        <taxon>Ascomycota</taxon>
        <taxon>Pezizomycotina</taxon>
        <taxon>Dothideomycetes</taxon>
        <taxon>Dothideomycetidae</taxon>
        <taxon>Mycosphaerellales</taxon>
        <taxon>Mycosphaerellaceae</taxon>
        <taxon>Dothistroma</taxon>
    </lineage>
</organism>
<gene>
    <name evidence="2" type="ORF">DOTSEDRAFT_25473</name>
</gene>
<accession>M2YPK0</accession>
<reference evidence="3" key="1">
    <citation type="journal article" date="2012" name="PLoS Genet.">
        <title>The genomes of the fungal plant pathogens Cladosporium fulvum and Dothistroma septosporum reveal adaptation to different hosts and lifestyles but also signatures of common ancestry.</title>
        <authorList>
            <person name="de Wit P.J.G.M."/>
            <person name="van der Burgt A."/>
            <person name="Oekmen B."/>
            <person name="Stergiopoulos I."/>
            <person name="Abd-Elsalam K.A."/>
            <person name="Aerts A.L."/>
            <person name="Bahkali A.H."/>
            <person name="Beenen H.G."/>
            <person name="Chettri P."/>
            <person name="Cox M.P."/>
            <person name="Datema E."/>
            <person name="de Vries R.P."/>
            <person name="Dhillon B."/>
            <person name="Ganley A.R."/>
            <person name="Griffiths S.A."/>
            <person name="Guo Y."/>
            <person name="Hamelin R.C."/>
            <person name="Henrissat B."/>
            <person name="Kabir M.S."/>
            <person name="Jashni M.K."/>
            <person name="Kema G."/>
            <person name="Klaubauf S."/>
            <person name="Lapidus A."/>
            <person name="Levasseur A."/>
            <person name="Lindquist E."/>
            <person name="Mehrabi R."/>
            <person name="Ohm R.A."/>
            <person name="Owen T.J."/>
            <person name="Salamov A."/>
            <person name="Schwelm A."/>
            <person name="Schijlen E."/>
            <person name="Sun H."/>
            <person name="van den Burg H.A."/>
            <person name="van Ham R.C.H.J."/>
            <person name="Zhang S."/>
            <person name="Goodwin S.B."/>
            <person name="Grigoriev I.V."/>
            <person name="Collemare J."/>
            <person name="Bradshaw R.E."/>
        </authorList>
    </citation>
    <scope>NUCLEOTIDE SEQUENCE [LARGE SCALE GENOMIC DNA]</scope>
    <source>
        <strain evidence="3">NZE10 / CBS 128990</strain>
    </source>
</reference>
<proteinExistence type="predicted"/>
<dbReference type="OrthoDB" id="8191639at2759"/>